<evidence type="ECO:0000256" key="4">
    <source>
        <dbReference type="ARBA" id="ARBA00023004"/>
    </source>
</evidence>
<dbReference type="GO" id="GO:0005344">
    <property type="term" value="F:oxygen carrier activity"/>
    <property type="evidence" value="ECO:0007669"/>
    <property type="project" value="UniProtKB-KW"/>
</dbReference>
<evidence type="ECO:0000256" key="3">
    <source>
        <dbReference type="ARBA" id="ARBA00022723"/>
    </source>
</evidence>
<evidence type="ECO:0000256" key="2">
    <source>
        <dbReference type="ARBA" id="ARBA00022621"/>
    </source>
</evidence>
<dbReference type="GO" id="GO:0046210">
    <property type="term" value="P:nitric oxide catabolic process"/>
    <property type="evidence" value="ECO:0007669"/>
    <property type="project" value="TreeGrafter"/>
</dbReference>
<dbReference type="RefSeq" id="WP_139083344.1">
    <property type="nucleotide sequence ID" value="NZ_VDFV01000049.1"/>
</dbReference>
<keyword evidence="7" id="KW-0675">Receptor</keyword>
<keyword evidence="1 5" id="KW-0349">Heme</keyword>
<proteinExistence type="inferred from homology"/>
<dbReference type="InterPro" id="IPR000971">
    <property type="entry name" value="Globin"/>
</dbReference>
<dbReference type="CDD" id="cd12131">
    <property type="entry name" value="HGbI-like"/>
    <property type="match status" value="1"/>
</dbReference>
<dbReference type="GO" id="GO:0071500">
    <property type="term" value="P:cellular response to nitrosative stress"/>
    <property type="evidence" value="ECO:0007669"/>
    <property type="project" value="TreeGrafter"/>
</dbReference>
<gene>
    <name evidence="7" type="ORF">FHG71_19360</name>
</gene>
<dbReference type="PANTHER" id="PTHR43396">
    <property type="entry name" value="FLAVOHEMOPROTEIN"/>
    <property type="match status" value="1"/>
</dbReference>
<keyword evidence="3" id="KW-0479">Metal-binding</keyword>
<evidence type="ECO:0000313" key="7">
    <source>
        <dbReference type="EMBL" id="TNC63543.1"/>
    </source>
</evidence>
<feature type="domain" description="Globin" evidence="6">
    <location>
        <begin position="1"/>
        <end position="134"/>
    </location>
</feature>
<dbReference type="GO" id="GO:0071949">
    <property type="term" value="F:FAD binding"/>
    <property type="evidence" value="ECO:0007669"/>
    <property type="project" value="TreeGrafter"/>
</dbReference>
<dbReference type="EMBL" id="VDFV01000049">
    <property type="protein sequence ID" value="TNC63543.1"/>
    <property type="molecule type" value="Genomic_DNA"/>
</dbReference>
<keyword evidence="5" id="KW-0813">Transport</keyword>
<dbReference type="GO" id="GO:0020037">
    <property type="term" value="F:heme binding"/>
    <property type="evidence" value="ECO:0007669"/>
    <property type="project" value="InterPro"/>
</dbReference>
<dbReference type="AlphaFoldDB" id="A0A5C4NBV1"/>
<dbReference type="InterPro" id="IPR012292">
    <property type="entry name" value="Globin/Proto"/>
</dbReference>
<dbReference type="PROSITE" id="PS01033">
    <property type="entry name" value="GLOBIN"/>
    <property type="match status" value="1"/>
</dbReference>
<dbReference type="OrthoDB" id="3213438at2"/>
<dbReference type="GO" id="GO:0046872">
    <property type="term" value="F:metal ion binding"/>
    <property type="evidence" value="ECO:0007669"/>
    <property type="project" value="UniProtKB-KW"/>
</dbReference>
<dbReference type="Proteomes" id="UP000305709">
    <property type="component" value="Unassembled WGS sequence"/>
</dbReference>
<keyword evidence="4" id="KW-0408">Iron</keyword>
<dbReference type="InterPro" id="IPR009050">
    <property type="entry name" value="Globin-like_sf"/>
</dbReference>
<reference evidence="7 8" key="1">
    <citation type="submission" date="2019-06" db="EMBL/GenBank/DDBJ databases">
        <authorList>
            <person name="Jiang L."/>
        </authorList>
    </citation>
    <scope>NUCLEOTIDE SEQUENCE [LARGE SCALE GENOMIC DNA]</scope>
    <source>
        <strain evidence="7 8">YIM 48858</strain>
    </source>
</reference>
<comment type="caution">
    <text evidence="7">The sequence shown here is derived from an EMBL/GenBank/DDBJ whole genome shotgun (WGS) entry which is preliminary data.</text>
</comment>
<dbReference type="PANTHER" id="PTHR43396:SF3">
    <property type="entry name" value="FLAVOHEMOPROTEIN"/>
    <property type="match status" value="1"/>
</dbReference>
<name>A0A5C4NBV1_9RHOB</name>
<sequence length="138" mass="14636">MTPDKIALVQDSFRKVVPIAGLAADIFYDRLFETTPEVRSLFPADMAEQKGKLVQMLAIAVNGLTKLDEIVPAVEGLGRRHGGYGVTPAHYDAVGAALLHMLGQGLGEAFTPKVEAAWAETYALLAGVMIAAQEKAAA</sequence>
<keyword evidence="8" id="KW-1185">Reference proteome</keyword>
<evidence type="ECO:0000313" key="8">
    <source>
        <dbReference type="Proteomes" id="UP000305709"/>
    </source>
</evidence>
<dbReference type="Pfam" id="PF00042">
    <property type="entry name" value="Globin"/>
    <property type="match status" value="1"/>
</dbReference>
<dbReference type="SUPFAM" id="SSF46458">
    <property type="entry name" value="Globin-like"/>
    <property type="match status" value="1"/>
</dbReference>
<dbReference type="GO" id="GO:0008941">
    <property type="term" value="F:nitric oxide dioxygenase NAD(P)H activity"/>
    <property type="evidence" value="ECO:0007669"/>
    <property type="project" value="TreeGrafter"/>
</dbReference>
<accession>A0A5C4NBV1</accession>
<organism evidence="7 8">
    <name type="scientific">Rubellimicrobium roseum</name>
    <dbReference type="NCBI Taxonomy" id="687525"/>
    <lineage>
        <taxon>Bacteria</taxon>
        <taxon>Pseudomonadati</taxon>
        <taxon>Pseudomonadota</taxon>
        <taxon>Alphaproteobacteria</taxon>
        <taxon>Rhodobacterales</taxon>
        <taxon>Roseobacteraceae</taxon>
        <taxon>Rubellimicrobium</taxon>
    </lineage>
</organism>
<dbReference type="Gene3D" id="1.10.490.10">
    <property type="entry name" value="Globins"/>
    <property type="match status" value="1"/>
</dbReference>
<keyword evidence="2 5" id="KW-0561">Oxygen transport</keyword>
<evidence type="ECO:0000256" key="5">
    <source>
        <dbReference type="RuleBase" id="RU000356"/>
    </source>
</evidence>
<dbReference type="GO" id="GO:0019825">
    <property type="term" value="F:oxygen binding"/>
    <property type="evidence" value="ECO:0007669"/>
    <property type="project" value="InterPro"/>
</dbReference>
<protein>
    <submittedName>
        <fullName evidence="7">Hemin receptor</fullName>
    </submittedName>
</protein>
<comment type="similarity">
    <text evidence="5">Belongs to the globin family.</text>
</comment>
<evidence type="ECO:0000256" key="1">
    <source>
        <dbReference type="ARBA" id="ARBA00022617"/>
    </source>
</evidence>
<evidence type="ECO:0000259" key="6">
    <source>
        <dbReference type="PROSITE" id="PS01033"/>
    </source>
</evidence>